<keyword evidence="2" id="KW-0472">Membrane</keyword>
<evidence type="ECO:0000313" key="4">
    <source>
        <dbReference type="Proteomes" id="UP001158297"/>
    </source>
</evidence>
<feature type="transmembrane region" description="Helical" evidence="2">
    <location>
        <begin position="88"/>
        <end position="109"/>
    </location>
</feature>
<comment type="caution">
    <text evidence="3">The sequence shown here is derived from an EMBL/GenBank/DDBJ whole genome shotgun (WGS) entry which is preliminary data.</text>
</comment>
<feature type="transmembrane region" description="Helical" evidence="2">
    <location>
        <begin position="121"/>
        <end position="146"/>
    </location>
</feature>
<feature type="compositionally biased region" description="Basic and acidic residues" evidence="1">
    <location>
        <begin position="1"/>
        <end position="10"/>
    </location>
</feature>
<dbReference type="RefSeq" id="WP_279860563.1">
    <property type="nucleotide sequence ID" value="NZ_JAODZU010000024.1"/>
</dbReference>
<accession>A0AA42HZT8</accession>
<evidence type="ECO:0000256" key="1">
    <source>
        <dbReference type="SAM" id="MobiDB-lite"/>
    </source>
</evidence>
<keyword evidence="2" id="KW-1133">Transmembrane helix</keyword>
<organism evidence="3 4">
    <name type="scientific">Comamonas aquatica</name>
    <dbReference type="NCBI Taxonomy" id="225991"/>
    <lineage>
        <taxon>Bacteria</taxon>
        <taxon>Pseudomonadati</taxon>
        <taxon>Pseudomonadota</taxon>
        <taxon>Betaproteobacteria</taxon>
        <taxon>Burkholderiales</taxon>
        <taxon>Comamonadaceae</taxon>
        <taxon>Comamonas</taxon>
    </lineage>
</organism>
<name>A0AA42HZT8_9BURK</name>
<dbReference type="Proteomes" id="UP001158297">
    <property type="component" value="Unassembled WGS sequence"/>
</dbReference>
<keyword evidence="2" id="KW-0812">Transmembrane</keyword>
<proteinExistence type="predicted"/>
<reference evidence="3" key="1">
    <citation type="submission" date="2022-09" db="EMBL/GenBank/DDBJ databases">
        <title>Intensive care unit water sources are persistently colonized with multi-drug resistant bacteria and are the site of extensive horizontal gene transfer of antibiotic resistance genes.</title>
        <authorList>
            <person name="Diorio-Toth L."/>
        </authorList>
    </citation>
    <scope>NUCLEOTIDE SEQUENCE</scope>
    <source>
        <strain evidence="3">GD04130</strain>
    </source>
</reference>
<evidence type="ECO:0000313" key="3">
    <source>
        <dbReference type="EMBL" id="MDH0364672.1"/>
    </source>
</evidence>
<feature type="region of interest" description="Disordered" evidence="1">
    <location>
        <begin position="1"/>
        <end position="38"/>
    </location>
</feature>
<gene>
    <name evidence="3" type="ORF">N7330_16655</name>
</gene>
<dbReference type="EMBL" id="JAODZU010000024">
    <property type="protein sequence ID" value="MDH0364672.1"/>
    <property type="molecule type" value="Genomic_DNA"/>
</dbReference>
<sequence>MIDPRVDIEPIKGASNPAPDWSAKLGNTNESAKPPLALPEKAVEEAPTKTALNKGAGTPLELSDSIESEEVADRRHNRDLREKYSDKAYKLATGCLTMWTVMLGTQGAIKALAGVEMWSDKVIIAVTTGVTVSVLAAFLGVIRGLFGNGALNGKENKPKN</sequence>
<protein>
    <submittedName>
        <fullName evidence="3">Uncharacterized protein</fullName>
    </submittedName>
</protein>
<dbReference type="AlphaFoldDB" id="A0AA42HZT8"/>
<evidence type="ECO:0000256" key="2">
    <source>
        <dbReference type="SAM" id="Phobius"/>
    </source>
</evidence>